<evidence type="ECO:0000313" key="18">
    <source>
        <dbReference type="Proteomes" id="UP000664654"/>
    </source>
</evidence>
<dbReference type="GO" id="GO:0043682">
    <property type="term" value="F:P-type divalent copper transporter activity"/>
    <property type="evidence" value="ECO:0007669"/>
    <property type="project" value="TreeGrafter"/>
</dbReference>
<feature type="transmembrane region" description="Helical" evidence="15">
    <location>
        <begin position="738"/>
        <end position="757"/>
    </location>
</feature>
<proteinExistence type="inferred from homology"/>
<name>A0A939IQ53_9ALTE</name>
<dbReference type="PANTHER" id="PTHR43520">
    <property type="entry name" value="ATP7, ISOFORM B"/>
    <property type="match status" value="1"/>
</dbReference>
<dbReference type="GO" id="GO:0005886">
    <property type="term" value="C:plasma membrane"/>
    <property type="evidence" value="ECO:0007669"/>
    <property type="project" value="UniProtKB-SubCell"/>
</dbReference>
<feature type="transmembrane region" description="Helical" evidence="15">
    <location>
        <begin position="270"/>
        <end position="288"/>
    </location>
</feature>
<dbReference type="InterPro" id="IPR023299">
    <property type="entry name" value="ATPase_P-typ_cyto_dom_N"/>
</dbReference>
<feature type="transmembrane region" description="Helical" evidence="15">
    <location>
        <begin position="209"/>
        <end position="234"/>
    </location>
</feature>
<dbReference type="Gene3D" id="3.40.50.1000">
    <property type="entry name" value="HAD superfamily/HAD-like"/>
    <property type="match status" value="1"/>
</dbReference>
<evidence type="ECO:0000256" key="11">
    <source>
        <dbReference type="ARBA" id="ARBA00022967"/>
    </source>
</evidence>
<feature type="transmembrane region" description="Helical" evidence="15">
    <location>
        <begin position="422"/>
        <end position="443"/>
    </location>
</feature>
<keyword evidence="13" id="KW-0406">Ion transport</keyword>
<keyword evidence="9 15" id="KW-0067">ATP-binding</keyword>
<evidence type="ECO:0000259" key="16">
    <source>
        <dbReference type="PROSITE" id="PS50846"/>
    </source>
</evidence>
<evidence type="ECO:0000256" key="6">
    <source>
        <dbReference type="ARBA" id="ARBA00022692"/>
    </source>
</evidence>
<keyword evidence="8 15" id="KW-0547">Nucleotide-binding</keyword>
<dbReference type="Pfam" id="PF00122">
    <property type="entry name" value="E1-E2_ATPase"/>
    <property type="match status" value="1"/>
</dbReference>
<dbReference type="NCBIfam" id="TIGR01512">
    <property type="entry name" value="ATPase-IB2_Cd"/>
    <property type="match status" value="1"/>
</dbReference>
<dbReference type="PROSITE" id="PS01047">
    <property type="entry name" value="HMA_1"/>
    <property type="match status" value="1"/>
</dbReference>
<keyword evidence="4 15" id="KW-1003">Cell membrane</keyword>
<evidence type="ECO:0000256" key="5">
    <source>
        <dbReference type="ARBA" id="ARBA00022553"/>
    </source>
</evidence>
<feature type="transmembrane region" description="Helical" evidence="15">
    <location>
        <begin position="449"/>
        <end position="473"/>
    </location>
</feature>
<organism evidence="17 18">
    <name type="scientific">Bowmanella dokdonensis</name>
    <dbReference type="NCBI Taxonomy" id="751969"/>
    <lineage>
        <taxon>Bacteria</taxon>
        <taxon>Pseudomonadati</taxon>
        <taxon>Pseudomonadota</taxon>
        <taxon>Gammaproteobacteria</taxon>
        <taxon>Alteromonadales</taxon>
        <taxon>Alteromonadaceae</taxon>
        <taxon>Bowmanella</taxon>
    </lineage>
</organism>
<dbReference type="SUPFAM" id="SSF81653">
    <property type="entry name" value="Calcium ATPase, transduction domain A"/>
    <property type="match status" value="1"/>
</dbReference>
<dbReference type="PROSITE" id="PS00154">
    <property type="entry name" value="ATPASE_E1_E2"/>
    <property type="match status" value="1"/>
</dbReference>
<dbReference type="InterPro" id="IPR018303">
    <property type="entry name" value="ATPase_P-typ_P_site"/>
</dbReference>
<reference evidence="17" key="1">
    <citation type="submission" date="2021-03" db="EMBL/GenBank/DDBJ databases">
        <title>novel species isolated from a fishpond in China.</title>
        <authorList>
            <person name="Lu H."/>
            <person name="Cai Z."/>
        </authorList>
    </citation>
    <scope>NUCLEOTIDE SEQUENCE</scope>
    <source>
        <strain evidence="17">JCM 30855</strain>
    </source>
</reference>
<accession>A0A939IQ53</accession>
<dbReference type="Proteomes" id="UP000664654">
    <property type="component" value="Unassembled WGS sequence"/>
</dbReference>
<dbReference type="NCBIfam" id="TIGR01525">
    <property type="entry name" value="ATPase-IB_hvy"/>
    <property type="match status" value="1"/>
</dbReference>
<dbReference type="InterPro" id="IPR008250">
    <property type="entry name" value="ATPase_P-typ_transduc_dom_A_sf"/>
</dbReference>
<dbReference type="InterPro" id="IPR044492">
    <property type="entry name" value="P_typ_ATPase_HD_dom"/>
</dbReference>
<dbReference type="SFLD" id="SFLDF00027">
    <property type="entry name" value="p-type_atpase"/>
    <property type="match status" value="1"/>
</dbReference>
<dbReference type="GO" id="GO:0016887">
    <property type="term" value="F:ATP hydrolysis activity"/>
    <property type="evidence" value="ECO:0007669"/>
    <property type="project" value="InterPro"/>
</dbReference>
<gene>
    <name evidence="17" type="primary">cadA</name>
    <name evidence="17" type="ORF">J0A66_03330</name>
</gene>
<dbReference type="GO" id="GO:0005507">
    <property type="term" value="F:copper ion binding"/>
    <property type="evidence" value="ECO:0007669"/>
    <property type="project" value="TreeGrafter"/>
</dbReference>
<dbReference type="CDD" id="cd02079">
    <property type="entry name" value="P-type_ATPase_HM"/>
    <property type="match status" value="1"/>
</dbReference>
<dbReference type="Pfam" id="PF00403">
    <property type="entry name" value="HMA"/>
    <property type="match status" value="1"/>
</dbReference>
<dbReference type="AlphaFoldDB" id="A0A939IQ53"/>
<dbReference type="Gene3D" id="3.40.1110.10">
    <property type="entry name" value="Calcium-transporting ATPase, cytoplasmic domain N"/>
    <property type="match status" value="1"/>
</dbReference>
<dbReference type="SUPFAM" id="SSF81665">
    <property type="entry name" value="Calcium ATPase, transmembrane domain M"/>
    <property type="match status" value="1"/>
</dbReference>
<keyword evidence="11" id="KW-1278">Translocase</keyword>
<dbReference type="Pfam" id="PF12156">
    <property type="entry name" value="ATPase-cat_bd"/>
    <property type="match status" value="1"/>
</dbReference>
<keyword evidence="3" id="KW-0813">Transport</keyword>
<dbReference type="InterPro" id="IPR017969">
    <property type="entry name" value="Heavy-metal-associated_CS"/>
</dbReference>
<dbReference type="NCBIfam" id="TIGR01511">
    <property type="entry name" value="ATPase-IB1_Cu"/>
    <property type="match status" value="1"/>
</dbReference>
<evidence type="ECO:0000256" key="8">
    <source>
        <dbReference type="ARBA" id="ARBA00022741"/>
    </source>
</evidence>
<comment type="caution">
    <text evidence="17">The sequence shown here is derived from an EMBL/GenBank/DDBJ whole genome shotgun (WGS) entry which is preliminary data.</text>
</comment>
<dbReference type="SFLD" id="SFLDS00003">
    <property type="entry name" value="Haloacid_Dehalogenase"/>
    <property type="match status" value="1"/>
</dbReference>
<keyword evidence="7 15" id="KW-0479">Metal-binding</keyword>
<protein>
    <submittedName>
        <fullName evidence="17">Cadmium-translocating P-type ATPase</fullName>
    </submittedName>
</protein>
<comment type="subcellular location">
    <subcellularLocation>
        <location evidence="1">Cell membrane</location>
        <topology evidence="1">Multi-pass membrane protein</topology>
    </subcellularLocation>
</comment>
<evidence type="ECO:0000256" key="10">
    <source>
        <dbReference type="ARBA" id="ARBA00022842"/>
    </source>
</evidence>
<keyword evidence="5" id="KW-0597">Phosphoprotein</keyword>
<evidence type="ECO:0000256" key="14">
    <source>
        <dbReference type="ARBA" id="ARBA00023136"/>
    </source>
</evidence>
<dbReference type="EMBL" id="JAFKCV010000002">
    <property type="protein sequence ID" value="MBN7824252.1"/>
    <property type="molecule type" value="Genomic_DNA"/>
</dbReference>
<dbReference type="NCBIfam" id="TIGR01494">
    <property type="entry name" value="ATPase_P-type"/>
    <property type="match status" value="1"/>
</dbReference>
<dbReference type="RefSeq" id="WP_206572376.1">
    <property type="nucleotide sequence ID" value="NZ_JAFKCV010000002.1"/>
</dbReference>
<dbReference type="PROSITE" id="PS50846">
    <property type="entry name" value="HMA_2"/>
    <property type="match status" value="1"/>
</dbReference>
<evidence type="ECO:0000256" key="1">
    <source>
        <dbReference type="ARBA" id="ARBA00004651"/>
    </source>
</evidence>
<sequence>MRCYHCHLDIVDSSPLTADVLGEPRPMCCPGCKAVAEAIVGNGLEDYYRFRTEAADKADGGQEDIFAKLALYDRPELQEEFVVSHGEERQIQLSIEGISCAACAWLIEKQLTKLPGIKQIAVNVSSRRALVSWYAQELSLSRILRAIEKIGYHAQPFLAQQQEESFKQTSQAYLKRLGLAGLMSMQVMMIAVALYFGLFGNLDEDIKAFLHWVSLALSFPVVIYSGAGFYASAWRAFKARTVNMDVPVSIAIWALFLSSAMATVKGEGEVFFESVCMFIFLLLISRYLEHRSRHRAAQISANMSKYMPVTATLIEGEQTHNVLAKSLQKGQQILIRPGETIPVDGQLLEGQGYVDESMLSGEFEPVRKQVGDMLYGGTLNQSGSLLVRVVRPLKEAMVSQILRLQDEALMSKPAISRLADRIAGHFVSLVLIISVLTYSYWSWQGNPQAFWITISVLVATCPCALGLATPSALTCAMARLNRQGILLKRADLLESLVHIDTLAFDKTGTLTEGRFSIARWRNLSDRADSDILAIAAGLEAHSEHPLGRAFDNLPVSRASQVEILPGFGLSGNVAGRHYRLGSANLMQHEVPQALQQANVLLEEDSGLLAGFELKDQISVGTESALQALSHHQTLIISGDAEANVAQIANSLGVQQWYSQCRPEQKLALIKQMQQEGKKIMMVGDGINDTPVLAAADVSVAVGGATDLARNAADIILINPRLTLLPELFRMAARARRKVIQNLAWALGYNLLVLPLAVTGYLTPWLGVIGMSLSSILVVANSVQLLKDE</sequence>
<comment type="similarity">
    <text evidence="2 15">Belongs to the cation transport ATPase (P-type) (TC 3.A.3) family. Type IB subfamily.</text>
</comment>
<evidence type="ECO:0000256" key="9">
    <source>
        <dbReference type="ARBA" id="ARBA00022840"/>
    </source>
</evidence>
<dbReference type="InterPro" id="IPR006121">
    <property type="entry name" value="HMA_dom"/>
</dbReference>
<keyword evidence="10" id="KW-0460">Magnesium</keyword>
<dbReference type="FunFam" id="3.30.70.100:FF:000005">
    <property type="entry name" value="Copper-exporting P-type ATPase A"/>
    <property type="match status" value="1"/>
</dbReference>
<dbReference type="Gene3D" id="2.70.150.10">
    <property type="entry name" value="Calcium-transporting ATPase, cytoplasmic transduction domain A"/>
    <property type="match status" value="1"/>
</dbReference>
<keyword evidence="12 15" id="KW-1133">Transmembrane helix</keyword>
<dbReference type="PANTHER" id="PTHR43520:SF5">
    <property type="entry name" value="CATION-TRANSPORTING P-TYPE ATPASE-RELATED"/>
    <property type="match status" value="1"/>
</dbReference>
<dbReference type="InterPro" id="IPR027256">
    <property type="entry name" value="P-typ_ATPase_IB"/>
</dbReference>
<dbReference type="PRINTS" id="PR00119">
    <property type="entry name" value="CATATPASE"/>
</dbReference>
<feature type="domain" description="HMA" evidence="16">
    <location>
        <begin position="89"/>
        <end position="155"/>
    </location>
</feature>
<dbReference type="InterPro" id="IPR023298">
    <property type="entry name" value="ATPase_P-typ_TM_dom_sf"/>
</dbReference>
<dbReference type="PRINTS" id="PR00943">
    <property type="entry name" value="CUATPASE"/>
</dbReference>
<evidence type="ECO:0000256" key="12">
    <source>
        <dbReference type="ARBA" id="ARBA00022989"/>
    </source>
</evidence>
<dbReference type="Gene3D" id="3.30.70.100">
    <property type="match status" value="1"/>
</dbReference>
<dbReference type="InterPro" id="IPR023214">
    <property type="entry name" value="HAD_sf"/>
</dbReference>
<evidence type="ECO:0000256" key="4">
    <source>
        <dbReference type="ARBA" id="ARBA00022475"/>
    </source>
</evidence>
<keyword evidence="18" id="KW-1185">Reference proteome</keyword>
<dbReference type="GO" id="GO:0055070">
    <property type="term" value="P:copper ion homeostasis"/>
    <property type="evidence" value="ECO:0007669"/>
    <property type="project" value="TreeGrafter"/>
</dbReference>
<evidence type="ECO:0000256" key="3">
    <source>
        <dbReference type="ARBA" id="ARBA00022448"/>
    </source>
</evidence>
<evidence type="ECO:0000256" key="15">
    <source>
        <dbReference type="RuleBase" id="RU362081"/>
    </source>
</evidence>
<dbReference type="SUPFAM" id="SSF56784">
    <property type="entry name" value="HAD-like"/>
    <property type="match status" value="1"/>
</dbReference>
<evidence type="ECO:0000256" key="2">
    <source>
        <dbReference type="ARBA" id="ARBA00006024"/>
    </source>
</evidence>
<evidence type="ECO:0000256" key="7">
    <source>
        <dbReference type="ARBA" id="ARBA00022723"/>
    </source>
</evidence>
<dbReference type="SUPFAM" id="SSF55008">
    <property type="entry name" value="HMA, heavy metal-associated domain"/>
    <property type="match status" value="1"/>
</dbReference>
<keyword evidence="14 15" id="KW-0472">Membrane</keyword>
<feature type="transmembrane region" description="Helical" evidence="15">
    <location>
        <begin position="177"/>
        <end position="197"/>
    </location>
</feature>
<dbReference type="InterPro" id="IPR021993">
    <property type="entry name" value="ATPase-cat-bd"/>
</dbReference>
<evidence type="ECO:0000313" key="17">
    <source>
        <dbReference type="EMBL" id="MBN7824252.1"/>
    </source>
</evidence>
<dbReference type="GO" id="GO:0005524">
    <property type="term" value="F:ATP binding"/>
    <property type="evidence" value="ECO:0007669"/>
    <property type="project" value="UniProtKB-UniRule"/>
</dbReference>
<keyword evidence="6 15" id="KW-0812">Transmembrane</keyword>
<dbReference type="SFLD" id="SFLDG00002">
    <property type="entry name" value="C1.7:_P-type_atpase_like"/>
    <property type="match status" value="1"/>
</dbReference>
<dbReference type="Pfam" id="PF00702">
    <property type="entry name" value="Hydrolase"/>
    <property type="match status" value="1"/>
</dbReference>
<dbReference type="InterPro" id="IPR036412">
    <property type="entry name" value="HAD-like_sf"/>
</dbReference>
<dbReference type="InterPro" id="IPR036163">
    <property type="entry name" value="HMA_dom_sf"/>
</dbReference>
<feature type="transmembrane region" description="Helical" evidence="15">
    <location>
        <begin position="246"/>
        <end position="264"/>
    </location>
</feature>
<dbReference type="InterPro" id="IPR001757">
    <property type="entry name" value="P_typ_ATPase"/>
</dbReference>
<dbReference type="InterPro" id="IPR059000">
    <property type="entry name" value="ATPase_P-type_domA"/>
</dbReference>
<dbReference type="CDD" id="cd00371">
    <property type="entry name" value="HMA"/>
    <property type="match status" value="1"/>
</dbReference>
<evidence type="ECO:0000256" key="13">
    <source>
        <dbReference type="ARBA" id="ARBA00023065"/>
    </source>
</evidence>